<name>A0A7W6P1N5_9HYPH</name>
<accession>A0A7W6P1N5</accession>
<dbReference type="Proteomes" id="UP000584824">
    <property type="component" value="Unassembled WGS sequence"/>
</dbReference>
<proteinExistence type="predicted"/>
<keyword evidence="2" id="KW-1185">Reference proteome</keyword>
<evidence type="ECO:0000313" key="2">
    <source>
        <dbReference type="Proteomes" id="UP000584824"/>
    </source>
</evidence>
<gene>
    <name evidence="1" type="ORF">GGQ66_001554</name>
</gene>
<sequence length="74" mass="8367">MTKQYPYSPSTFGDLADDGYQLTVYCGPCQRQVAMDLAKFPRDQSYLNRRYTCAQCGRAGQGVLSPGNCVEYRR</sequence>
<dbReference type="EMBL" id="JACIDU010000005">
    <property type="protein sequence ID" value="MBB4102999.1"/>
    <property type="molecule type" value="Genomic_DNA"/>
</dbReference>
<protein>
    <submittedName>
        <fullName evidence="1">Uncharacterized protein</fullName>
    </submittedName>
</protein>
<organism evidence="1 2">
    <name type="scientific">Allorhizobium borbori</name>
    <dbReference type="NCBI Taxonomy" id="485907"/>
    <lineage>
        <taxon>Bacteria</taxon>
        <taxon>Pseudomonadati</taxon>
        <taxon>Pseudomonadota</taxon>
        <taxon>Alphaproteobacteria</taxon>
        <taxon>Hyphomicrobiales</taxon>
        <taxon>Rhizobiaceae</taxon>
        <taxon>Rhizobium/Agrobacterium group</taxon>
        <taxon>Allorhizobium</taxon>
    </lineage>
</organism>
<dbReference type="AlphaFoldDB" id="A0A7W6P1N5"/>
<reference evidence="1 2" key="1">
    <citation type="submission" date="2020-08" db="EMBL/GenBank/DDBJ databases">
        <title>Genomic Encyclopedia of Type Strains, Phase IV (KMG-IV): sequencing the most valuable type-strain genomes for metagenomic binning, comparative biology and taxonomic classification.</title>
        <authorList>
            <person name="Goeker M."/>
        </authorList>
    </citation>
    <scope>NUCLEOTIDE SEQUENCE [LARGE SCALE GENOMIC DNA]</scope>
    <source>
        <strain evidence="1 2">DSM 26385</strain>
    </source>
</reference>
<evidence type="ECO:0000313" key="1">
    <source>
        <dbReference type="EMBL" id="MBB4102999.1"/>
    </source>
</evidence>
<comment type="caution">
    <text evidence="1">The sequence shown here is derived from an EMBL/GenBank/DDBJ whole genome shotgun (WGS) entry which is preliminary data.</text>
</comment>